<proteinExistence type="predicted"/>
<reference evidence="1 2" key="1">
    <citation type="submission" date="2019-02" db="EMBL/GenBank/DDBJ databases">
        <authorList>
            <person name="Lehtovirta-Morley E L."/>
        </authorList>
    </citation>
    <scope>NUCLEOTIDE SEQUENCE [LARGE SCALE GENOMIC DNA]</scope>
    <source>
        <strain evidence="1">NFRAN1</strain>
    </source>
</reference>
<dbReference type="AlphaFoldDB" id="A0A484IFS4"/>
<evidence type="ECO:0000313" key="2">
    <source>
        <dbReference type="Proteomes" id="UP000294299"/>
    </source>
</evidence>
<keyword evidence="2" id="KW-1185">Reference proteome</keyword>
<accession>A0A484IFS4</accession>
<gene>
    <name evidence="1" type="ORF">NFRAN_2539</name>
</gene>
<dbReference type="KEGG" id="nfn:NFRAN_2539"/>
<evidence type="ECO:0000313" key="1">
    <source>
        <dbReference type="EMBL" id="VFJ14861.1"/>
    </source>
</evidence>
<protein>
    <submittedName>
        <fullName evidence="1">Uncharacterized protein</fullName>
    </submittedName>
</protein>
<dbReference type="EMBL" id="LR216287">
    <property type="protein sequence ID" value="VFJ14861.1"/>
    <property type="molecule type" value="Genomic_DNA"/>
</dbReference>
<name>A0A484IFS4_9ARCH</name>
<organism evidence="1 2">
    <name type="scientific">Candidatus Nitrosocosmicus franklandianus</name>
    <dbReference type="NCBI Taxonomy" id="1798806"/>
    <lineage>
        <taxon>Archaea</taxon>
        <taxon>Nitrososphaerota</taxon>
        <taxon>Nitrososphaeria</taxon>
        <taxon>Nitrososphaerales</taxon>
        <taxon>Nitrososphaeraceae</taxon>
        <taxon>Candidatus Nitrosocosmicus</taxon>
    </lineage>
</organism>
<dbReference type="Proteomes" id="UP000294299">
    <property type="component" value="Chromosome NFRAN"/>
</dbReference>
<sequence length="56" mass="6421">MRVDVEGNLFIGGLKGARISMSKTFEEILQICRLLSFYSQQYANVNLSYLEVKLSF</sequence>